<comment type="caution">
    <text evidence="1">The sequence shown here is derived from an EMBL/GenBank/DDBJ whole genome shotgun (WGS) entry which is preliminary data.</text>
</comment>
<accession>A0A5J4VYC8</accession>
<evidence type="ECO:0000313" key="2">
    <source>
        <dbReference type="Proteomes" id="UP000324800"/>
    </source>
</evidence>
<organism evidence="1 2">
    <name type="scientific">Streblomastix strix</name>
    <dbReference type="NCBI Taxonomy" id="222440"/>
    <lineage>
        <taxon>Eukaryota</taxon>
        <taxon>Metamonada</taxon>
        <taxon>Preaxostyla</taxon>
        <taxon>Oxymonadida</taxon>
        <taxon>Streblomastigidae</taxon>
        <taxon>Streblomastix</taxon>
    </lineage>
</organism>
<name>A0A5J4VYC8_9EUKA</name>
<protein>
    <submittedName>
        <fullName evidence="1">Uncharacterized protein</fullName>
    </submittedName>
</protein>
<gene>
    <name evidence="1" type="ORF">EZS28_017267</name>
</gene>
<proteinExistence type="predicted"/>
<evidence type="ECO:0000313" key="1">
    <source>
        <dbReference type="EMBL" id="KAA6387206.1"/>
    </source>
</evidence>
<dbReference type="EMBL" id="SNRW01004473">
    <property type="protein sequence ID" value="KAA6387206.1"/>
    <property type="molecule type" value="Genomic_DNA"/>
</dbReference>
<sequence length="162" mass="16692">MGSTSIIKVLSTIFGPVGMIHPAIGGALGAGANVAGAVDRPKRGGSSGGMMSNDETVWMYDSTWYNSGEIVPDQVTPANDATPLSDGPAIAGICIEYSREDHDHLLNITTTIPPQDSACGSVGTANYYARNDHSHPINLETNASNIPIVNGVGANGSSAFYA</sequence>
<dbReference type="AlphaFoldDB" id="A0A5J4VYC8"/>
<reference evidence="1 2" key="1">
    <citation type="submission" date="2019-03" db="EMBL/GenBank/DDBJ databases">
        <title>Single cell metagenomics reveals metabolic interactions within the superorganism composed of flagellate Streblomastix strix and complex community of Bacteroidetes bacteria on its surface.</title>
        <authorList>
            <person name="Treitli S.C."/>
            <person name="Kolisko M."/>
            <person name="Husnik F."/>
            <person name="Keeling P."/>
            <person name="Hampl V."/>
        </authorList>
    </citation>
    <scope>NUCLEOTIDE SEQUENCE [LARGE SCALE GENOMIC DNA]</scope>
    <source>
        <strain evidence="1">ST1C</strain>
    </source>
</reference>
<dbReference type="Proteomes" id="UP000324800">
    <property type="component" value="Unassembled WGS sequence"/>
</dbReference>